<dbReference type="FunCoup" id="A0A6P6EVN1">
    <property type="interactions" value="384"/>
</dbReference>
<dbReference type="GO" id="GO:0051607">
    <property type="term" value="P:defense response to virus"/>
    <property type="evidence" value="ECO:0007669"/>
    <property type="project" value="UniProtKB-KW"/>
</dbReference>
<dbReference type="PANTHER" id="PTHR11258:SF3">
    <property type="entry name" value="2'-5'-OLIGOADENYLATE SYNTHASE 2"/>
    <property type="match status" value="1"/>
</dbReference>
<dbReference type="InterPro" id="IPR018952">
    <property type="entry name" value="2-5-oligoAdlate_synth_1_dom2/C"/>
</dbReference>
<keyword evidence="7" id="KW-0399">Innate immunity</keyword>
<dbReference type="OrthoDB" id="1885901at2759"/>
<dbReference type="GO" id="GO:0045071">
    <property type="term" value="P:negative regulation of viral genome replication"/>
    <property type="evidence" value="ECO:0007669"/>
    <property type="project" value="TreeGrafter"/>
</dbReference>
<proteinExistence type="inferred from homology"/>
<comment type="catalytic activity">
    <reaction evidence="1">
        <text>3 ATP = 5'-triphosphoadenylyl-(2'-&gt;5')-adenylyl-(2'-&gt;5')-adenosine + 2 diphosphate</text>
        <dbReference type="Rhea" id="RHEA:34407"/>
        <dbReference type="ChEBI" id="CHEBI:30616"/>
        <dbReference type="ChEBI" id="CHEBI:33019"/>
        <dbReference type="ChEBI" id="CHEBI:67143"/>
        <dbReference type="EC" id="2.7.7.84"/>
    </reaction>
</comment>
<evidence type="ECO:0000259" key="12">
    <source>
        <dbReference type="Pfam" id="PF10421"/>
    </source>
</evidence>
<evidence type="ECO:0000256" key="6">
    <source>
        <dbReference type="ARBA" id="ARBA00022490"/>
    </source>
</evidence>
<comment type="cofactor">
    <cofactor evidence="2">
        <name>Mg(2+)</name>
        <dbReference type="ChEBI" id="CHEBI:18420"/>
    </cofactor>
</comment>
<dbReference type="AlphaFoldDB" id="A0A6P6EVN1"/>
<feature type="domain" description="2'-5'-oligoadenylate synthetase 1" evidence="12">
    <location>
        <begin position="153"/>
        <end position="321"/>
    </location>
</feature>
<dbReference type="InterPro" id="IPR006116">
    <property type="entry name" value="NT_2-5OAS_ClassI-CCAase"/>
</dbReference>
<dbReference type="GO" id="GO:0045087">
    <property type="term" value="P:innate immune response"/>
    <property type="evidence" value="ECO:0007669"/>
    <property type="project" value="UniProtKB-KW"/>
</dbReference>
<dbReference type="GO" id="GO:0001730">
    <property type="term" value="F:2'-5'-oligoadenylate synthetase activity"/>
    <property type="evidence" value="ECO:0007669"/>
    <property type="project" value="UniProtKB-EC"/>
</dbReference>
<dbReference type="InterPro" id="IPR002934">
    <property type="entry name" value="Polymerase_NTP_transf_dom"/>
</dbReference>
<dbReference type="InterPro" id="IPR043519">
    <property type="entry name" value="NT_sf"/>
</dbReference>
<evidence type="ECO:0000256" key="10">
    <source>
        <dbReference type="ARBA" id="ARBA00023118"/>
    </source>
</evidence>
<reference evidence="14" key="1">
    <citation type="submission" date="2025-08" db="UniProtKB">
        <authorList>
            <consortium name="RefSeq"/>
        </authorList>
    </citation>
    <scope>IDENTIFICATION</scope>
</reference>
<dbReference type="GO" id="GO:0003725">
    <property type="term" value="F:double-stranded RNA binding"/>
    <property type="evidence" value="ECO:0007669"/>
    <property type="project" value="TreeGrafter"/>
</dbReference>
<comment type="subcellular location">
    <subcellularLocation>
        <location evidence="3">Cytoplasm</location>
    </subcellularLocation>
</comment>
<dbReference type="SUPFAM" id="SSF81301">
    <property type="entry name" value="Nucleotidyltransferase"/>
    <property type="match status" value="2"/>
</dbReference>
<dbReference type="GeneID" id="111817978"/>
<dbReference type="PROSITE" id="PS00833">
    <property type="entry name" value="25A_SYNTH_2"/>
    <property type="match status" value="1"/>
</dbReference>
<feature type="domain" description="Polymerase nucleotidyl transferase" evidence="11">
    <location>
        <begin position="366"/>
        <end position="433"/>
    </location>
</feature>
<name>A0A6P6EVN1_OCTDE</name>
<dbReference type="Gene3D" id="1.10.1410.20">
    <property type="entry name" value="2'-5'-oligoadenylate synthetase 1, domain 2"/>
    <property type="match status" value="2"/>
</dbReference>
<sequence>MGSSESRVSSVPAQELGTFIQKQLRPYESCEKQIQETVGVICSILLGGGIPLVQGVAVGGCYGRKTVLRGDSHGTLVLFLSCLEHFQDQTKPQDEILKSVMSQLEDSRSRQRLKHQWETLRTPGGISIRVSTPWQKVTFEVLAAFNALSLSANPTPWLYRELIRSMDETKAAPGKFSVCFAQLQEKFFKKYPPKVKDLILLMKRWYRQCPKEGPSHEPLSTYALELLAVYAWEQGCRAEDFNIAEGVRAILGLIRRPEQLCVYWTVNYNLEDATVRNRLLRQLGSKRPVILDPVDLTHNVGGYVPWQDLQAEAQAWLASLSSTPAWSVLPAPLFMTPGHQLDKFIKDFLEPNEDFLCQIRKAVDIICSFLRETCFKSSPTKVQRIIKGGSTAKGTALKTGSDADIVVFLSSLKSFPSQKTYRSEIVQEIRTQLEACRQQHQFEVKFEISKWTAPRVLSFSLKSQHLNESVDFDVLPAYDALGPGKSTLWAYEELINVYRSSDIIGGEFSTCFTELQRDFILSQPTKLKSCIRLVKYWYKQCEKKMKPKGSLPPKYALELLTIYAWQQGNGMEDFSTAEGFRTVLELVTKYQQLSIYWTDNYNFQDETTRQFLLAQLQRTRPIILDPAEPTGDVGGGDRWCWHLLAKEAKEWFSSLCFRDGMGNSVQPWKVPTMQGPRSSGARIDPVAIQIPSDRSHFLG</sequence>
<keyword evidence="9" id="KW-0694">RNA-binding</keyword>
<dbReference type="GO" id="GO:0005654">
    <property type="term" value="C:nucleoplasm"/>
    <property type="evidence" value="ECO:0007669"/>
    <property type="project" value="TreeGrafter"/>
</dbReference>
<dbReference type="PROSITE" id="PS50152">
    <property type="entry name" value="25A_SYNTH_3"/>
    <property type="match status" value="2"/>
</dbReference>
<dbReference type="GO" id="GO:0005829">
    <property type="term" value="C:cytosol"/>
    <property type="evidence" value="ECO:0007669"/>
    <property type="project" value="TreeGrafter"/>
</dbReference>
<accession>A0A6P6EVN1</accession>
<evidence type="ECO:0000256" key="1">
    <source>
        <dbReference type="ARBA" id="ARBA00001112"/>
    </source>
</evidence>
<dbReference type="EC" id="2.7.7.84" evidence="5"/>
<dbReference type="Proteomes" id="UP000515203">
    <property type="component" value="Unplaced"/>
</dbReference>
<dbReference type="FunFam" id="3.30.460.10:FF:000007">
    <property type="entry name" value="2'-5'-oligoadenylate synthetase 1"/>
    <property type="match status" value="2"/>
</dbReference>
<gene>
    <name evidence="14" type="primary">Oas2</name>
</gene>
<dbReference type="SUPFAM" id="SSF81631">
    <property type="entry name" value="PAP/OAS1 substrate-binding domain"/>
    <property type="match status" value="2"/>
</dbReference>
<dbReference type="Gene3D" id="3.30.460.10">
    <property type="entry name" value="Beta Polymerase, domain 2"/>
    <property type="match status" value="2"/>
</dbReference>
<keyword evidence="10" id="KW-0051">Antiviral defense</keyword>
<keyword evidence="13" id="KW-1185">Reference proteome</keyword>
<evidence type="ECO:0000313" key="13">
    <source>
        <dbReference type="Proteomes" id="UP000515203"/>
    </source>
</evidence>
<evidence type="ECO:0000256" key="3">
    <source>
        <dbReference type="ARBA" id="ARBA00004496"/>
    </source>
</evidence>
<dbReference type="PANTHER" id="PTHR11258">
    <property type="entry name" value="2-5 OLIGOADENYLATE SYNTHETASE"/>
    <property type="match status" value="1"/>
</dbReference>
<keyword evidence="6" id="KW-0963">Cytoplasm</keyword>
<organism evidence="13 14">
    <name type="scientific">Octodon degus</name>
    <name type="common">Degu</name>
    <name type="synonym">Sciurus degus</name>
    <dbReference type="NCBI Taxonomy" id="10160"/>
    <lineage>
        <taxon>Eukaryota</taxon>
        <taxon>Metazoa</taxon>
        <taxon>Chordata</taxon>
        <taxon>Craniata</taxon>
        <taxon>Vertebrata</taxon>
        <taxon>Euteleostomi</taxon>
        <taxon>Mammalia</taxon>
        <taxon>Eutheria</taxon>
        <taxon>Euarchontoglires</taxon>
        <taxon>Glires</taxon>
        <taxon>Rodentia</taxon>
        <taxon>Hystricomorpha</taxon>
        <taxon>Octodontidae</taxon>
        <taxon>Octodon</taxon>
    </lineage>
</organism>
<dbReference type="CDD" id="cd05400">
    <property type="entry name" value="NT_2-5OAS_ClassI-CCAase"/>
    <property type="match status" value="1"/>
</dbReference>
<dbReference type="GO" id="GO:0016020">
    <property type="term" value="C:membrane"/>
    <property type="evidence" value="ECO:0007669"/>
    <property type="project" value="TreeGrafter"/>
</dbReference>
<feature type="domain" description="2'-5'-oligoadenylate synthetase 1" evidence="12">
    <location>
        <begin position="488"/>
        <end position="672"/>
    </location>
</feature>
<comment type="similarity">
    <text evidence="4">Belongs to the 2-5A synthase family.</text>
</comment>
<dbReference type="Pfam" id="PF01909">
    <property type="entry name" value="NTP_transf_2"/>
    <property type="match status" value="1"/>
</dbReference>
<dbReference type="InterPro" id="IPR006117">
    <property type="entry name" value="2-5OAS_C_CS"/>
</dbReference>
<protein>
    <recommendedName>
        <fullName evidence="5">2'-5' oligoadenylate synthase</fullName>
        <ecNumber evidence="5">2.7.7.84</ecNumber>
    </recommendedName>
</protein>
<dbReference type="FunFam" id="1.10.1410.20:FF:000001">
    <property type="entry name" value="2'-5'-oligoadenylate synthetase 1"/>
    <property type="match status" value="2"/>
</dbReference>
<evidence type="ECO:0000256" key="9">
    <source>
        <dbReference type="ARBA" id="ARBA00022884"/>
    </source>
</evidence>
<dbReference type="InParanoid" id="A0A6P6EVN1"/>
<dbReference type="RefSeq" id="XP_023576321.1">
    <property type="nucleotide sequence ID" value="XM_023720553.1"/>
</dbReference>
<evidence type="ECO:0000256" key="8">
    <source>
        <dbReference type="ARBA" id="ARBA00022859"/>
    </source>
</evidence>
<evidence type="ECO:0000256" key="7">
    <source>
        <dbReference type="ARBA" id="ARBA00022588"/>
    </source>
</evidence>
<evidence type="ECO:0000256" key="4">
    <source>
        <dbReference type="ARBA" id="ARBA00009526"/>
    </source>
</evidence>
<evidence type="ECO:0000313" key="14">
    <source>
        <dbReference type="RefSeq" id="XP_023576321.1"/>
    </source>
</evidence>
<dbReference type="CTD" id="4939"/>
<keyword evidence="8" id="KW-0391">Immunity</keyword>
<evidence type="ECO:0000256" key="2">
    <source>
        <dbReference type="ARBA" id="ARBA00001946"/>
    </source>
</evidence>
<dbReference type="Pfam" id="PF10421">
    <property type="entry name" value="OAS1_C"/>
    <property type="match status" value="2"/>
</dbReference>
<evidence type="ECO:0000256" key="5">
    <source>
        <dbReference type="ARBA" id="ARBA00012577"/>
    </source>
</evidence>
<evidence type="ECO:0000259" key="11">
    <source>
        <dbReference type="Pfam" id="PF01909"/>
    </source>
</evidence>